<accession>A0A976FLS8</accession>
<dbReference type="Pfam" id="PF17921">
    <property type="entry name" value="Integrase_H2C2"/>
    <property type="match status" value="1"/>
</dbReference>
<evidence type="ECO:0000313" key="3">
    <source>
        <dbReference type="Proteomes" id="UP000294530"/>
    </source>
</evidence>
<sequence>MIEHLPGKLSVFADIVSRWLVNPPPSAICAKTTRAQTLARDISSLRLTQSSGFVFPSFDKFIGVQRNAHDRWFQMPDDGSALRIDRKLWMPGAAKDLLKRILIVGHCGTRGHRGVHVLLNLLRREFGIDNIQRQVQSFVCACLLCKHVKARS</sequence>
<feature type="domain" description="Integrase zinc-binding" evidence="1">
    <location>
        <begin position="96"/>
        <end position="151"/>
    </location>
</feature>
<organism evidence="2 3">
    <name type="scientific">Bremia lactucae</name>
    <name type="common">Lettuce downy mildew</name>
    <dbReference type="NCBI Taxonomy" id="4779"/>
    <lineage>
        <taxon>Eukaryota</taxon>
        <taxon>Sar</taxon>
        <taxon>Stramenopiles</taxon>
        <taxon>Oomycota</taxon>
        <taxon>Peronosporomycetes</taxon>
        <taxon>Peronosporales</taxon>
        <taxon>Peronosporaceae</taxon>
        <taxon>Bremia</taxon>
    </lineage>
</organism>
<gene>
    <name evidence="2" type="ORF">CCR75_008676</name>
</gene>
<dbReference type="EMBL" id="SHOA02000016">
    <property type="protein sequence ID" value="TDH68844.1"/>
    <property type="molecule type" value="Genomic_DNA"/>
</dbReference>
<comment type="caution">
    <text evidence="2">The sequence shown here is derived from an EMBL/GenBank/DDBJ whole genome shotgun (WGS) entry which is preliminary data.</text>
</comment>
<dbReference type="OrthoDB" id="121904at2759"/>
<dbReference type="Proteomes" id="UP000294530">
    <property type="component" value="Unassembled WGS sequence"/>
</dbReference>
<reference evidence="2 3" key="1">
    <citation type="journal article" date="2021" name="Genome Biol.">
        <title>AFLAP: assembly-free linkage analysis pipeline using k-mers from genome sequencing data.</title>
        <authorList>
            <person name="Fletcher K."/>
            <person name="Zhang L."/>
            <person name="Gil J."/>
            <person name="Han R."/>
            <person name="Cavanaugh K."/>
            <person name="Michelmore R."/>
        </authorList>
    </citation>
    <scope>NUCLEOTIDE SEQUENCE [LARGE SCALE GENOMIC DNA]</scope>
    <source>
        <strain evidence="2 3">SF5</strain>
    </source>
</reference>
<keyword evidence="3" id="KW-1185">Reference proteome</keyword>
<dbReference type="AlphaFoldDB" id="A0A976FLS8"/>
<dbReference type="Gene3D" id="1.10.340.70">
    <property type="match status" value="1"/>
</dbReference>
<protein>
    <recommendedName>
        <fullName evidence="1">Integrase zinc-binding domain-containing protein</fullName>
    </recommendedName>
</protein>
<evidence type="ECO:0000259" key="1">
    <source>
        <dbReference type="Pfam" id="PF17921"/>
    </source>
</evidence>
<dbReference type="GeneID" id="94352397"/>
<proteinExistence type="predicted"/>
<name>A0A976FLS8_BRELC</name>
<evidence type="ECO:0000313" key="2">
    <source>
        <dbReference type="EMBL" id="TDH68844.1"/>
    </source>
</evidence>
<dbReference type="RefSeq" id="XP_067818343.1">
    <property type="nucleotide sequence ID" value="XM_067966726.1"/>
</dbReference>
<dbReference type="InterPro" id="IPR041588">
    <property type="entry name" value="Integrase_H2C2"/>
</dbReference>
<dbReference type="KEGG" id="blac:94352397"/>